<evidence type="ECO:0000313" key="1">
    <source>
        <dbReference type="EMBL" id="GGR22558.1"/>
    </source>
</evidence>
<name>A0A918CGE0_9DEIO</name>
<proteinExistence type="predicted"/>
<accession>A0A918CGE0</accession>
<dbReference type="EMBL" id="BMQL01000029">
    <property type="protein sequence ID" value="GGR22558.1"/>
    <property type="molecule type" value="Genomic_DNA"/>
</dbReference>
<organism evidence="1 2">
    <name type="scientific">Deinococcus ruber</name>
    <dbReference type="NCBI Taxonomy" id="1848197"/>
    <lineage>
        <taxon>Bacteria</taxon>
        <taxon>Thermotogati</taxon>
        <taxon>Deinococcota</taxon>
        <taxon>Deinococci</taxon>
        <taxon>Deinococcales</taxon>
        <taxon>Deinococcaceae</taxon>
        <taxon>Deinococcus</taxon>
    </lineage>
</organism>
<reference evidence="1" key="2">
    <citation type="submission" date="2020-09" db="EMBL/GenBank/DDBJ databases">
        <authorList>
            <person name="Sun Q."/>
            <person name="Ohkuma M."/>
        </authorList>
    </citation>
    <scope>NUCLEOTIDE SEQUENCE</scope>
    <source>
        <strain evidence="1">JCM 31311</strain>
    </source>
</reference>
<sequence>MPTGQKTLLANRDLRLEYGFGRDLATKLGLLLPHVRIGAMGRGEKRLVRREDVDRLIDRAAQDGADLWELAKTHDPASLQTWMQAQRETN</sequence>
<protein>
    <submittedName>
        <fullName evidence="1">Uncharacterized protein</fullName>
    </submittedName>
</protein>
<gene>
    <name evidence="1" type="ORF">GCM10008957_38240</name>
</gene>
<comment type="caution">
    <text evidence="1">The sequence shown here is derived from an EMBL/GenBank/DDBJ whole genome shotgun (WGS) entry which is preliminary data.</text>
</comment>
<reference evidence="1" key="1">
    <citation type="journal article" date="2014" name="Int. J. Syst. Evol. Microbiol.">
        <title>Complete genome sequence of Corynebacterium casei LMG S-19264T (=DSM 44701T), isolated from a smear-ripened cheese.</title>
        <authorList>
            <consortium name="US DOE Joint Genome Institute (JGI-PGF)"/>
            <person name="Walter F."/>
            <person name="Albersmeier A."/>
            <person name="Kalinowski J."/>
            <person name="Ruckert C."/>
        </authorList>
    </citation>
    <scope>NUCLEOTIDE SEQUENCE</scope>
    <source>
        <strain evidence="1">JCM 31311</strain>
    </source>
</reference>
<keyword evidence="2" id="KW-1185">Reference proteome</keyword>
<dbReference type="AlphaFoldDB" id="A0A918CGE0"/>
<evidence type="ECO:0000313" key="2">
    <source>
        <dbReference type="Proteomes" id="UP000603865"/>
    </source>
</evidence>
<dbReference type="Proteomes" id="UP000603865">
    <property type="component" value="Unassembled WGS sequence"/>
</dbReference>